<feature type="non-terminal residue" evidence="1">
    <location>
        <position position="1"/>
    </location>
</feature>
<evidence type="ECO:0000313" key="2">
    <source>
        <dbReference type="Proteomes" id="UP000789860"/>
    </source>
</evidence>
<dbReference type="Proteomes" id="UP000789860">
    <property type="component" value="Unassembled WGS sequence"/>
</dbReference>
<accession>A0ACA9LXJ6</accession>
<organism evidence="1 2">
    <name type="scientific">Scutellospora calospora</name>
    <dbReference type="NCBI Taxonomy" id="85575"/>
    <lineage>
        <taxon>Eukaryota</taxon>
        <taxon>Fungi</taxon>
        <taxon>Fungi incertae sedis</taxon>
        <taxon>Mucoromycota</taxon>
        <taxon>Glomeromycotina</taxon>
        <taxon>Glomeromycetes</taxon>
        <taxon>Diversisporales</taxon>
        <taxon>Gigasporaceae</taxon>
        <taxon>Scutellospora</taxon>
    </lineage>
</organism>
<sequence>LACFDAQLSSFRLARSKGITTSVAYVPSFCSLRAILLENATLLR</sequence>
<keyword evidence="2" id="KW-1185">Reference proteome</keyword>
<proteinExistence type="predicted"/>
<gene>
    <name evidence="1" type="ORF">SCALOS_LOCUS5386</name>
</gene>
<evidence type="ECO:0000313" key="1">
    <source>
        <dbReference type="EMBL" id="CAG8557283.1"/>
    </source>
</evidence>
<comment type="caution">
    <text evidence="1">The sequence shown here is derived from an EMBL/GenBank/DDBJ whole genome shotgun (WGS) entry which is preliminary data.</text>
</comment>
<dbReference type="EMBL" id="CAJVPM010008685">
    <property type="protein sequence ID" value="CAG8557283.1"/>
    <property type="molecule type" value="Genomic_DNA"/>
</dbReference>
<protein>
    <submittedName>
        <fullName evidence="1">6255_t:CDS:1</fullName>
    </submittedName>
</protein>
<reference evidence="1" key="1">
    <citation type="submission" date="2021-06" db="EMBL/GenBank/DDBJ databases">
        <authorList>
            <person name="Kallberg Y."/>
            <person name="Tangrot J."/>
            <person name="Rosling A."/>
        </authorList>
    </citation>
    <scope>NUCLEOTIDE SEQUENCE</scope>
    <source>
        <strain evidence="1">AU212A</strain>
    </source>
</reference>
<name>A0ACA9LXJ6_9GLOM</name>